<sequence>MTWMHKRSSVLNLDNRTPLGKVANLVFALAVRFKIVESWDSTVSASSGAAYQMLPAPGGARAEAERRRALALRALDARLASAPTSSAAAQAAAIPLPTDADTSAVDPVVADSIGAAEIKSEPKAFKEGGAAAKE</sequence>
<organism evidence="1 2">
    <name type="scientific">Naganishia cerealis</name>
    <dbReference type="NCBI Taxonomy" id="610337"/>
    <lineage>
        <taxon>Eukaryota</taxon>
        <taxon>Fungi</taxon>
        <taxon>Dikarya</taxon>
        <taxon>Basidiomycota</taxon>
        <taxon>Agaricomycotina</taxon>
        <taxon>Tremellomycetes</taxon>
        <taxon>Filobasidiales</taxon>
        <taxon>Filobasidiaceae</taxon>
        <taxon>Naganishia</taxon>
    </lineage>
</organism>
<gene>
    <name evidence="1" type="ORF">QFC19_008295</name>
</gene>
<accession>A0ACC2V390</accession>
<name>A0ACC2V390_9TREE</name>
<keyword evidence="2" id="KW-1185">Reference proteome</keyword>
<dbReference type="Proteomes" id="UP001241377">
    <property type="component" value="Unassembled WGS sequence"/>
</dbReference>
<protein>
    <submittedName>
        <fullName evidence="1">Uncharacterized protein</fullName>
    </submittedName>
</protein>
<comment type="caution">
    <text evidence="1">The sequence shown here is derived from an EMBL/GenBank/DDBJ whole genome shotgun (WGS) entry which is preliminary data.</text>
</comment>
<evidence type="ECO:0000313" key="1">
    <source>
        <dbReference type="EMBL" id="KAJ9093568.1"/>
    </source>
</evidence>
<proteinExistence type="predicted"/>
<reference evidence="1" key="1">
    <citation type="submission" date="2023-04" db="EMBL/GenBank/DDBJ databases">
        <title>Draft Genome sequencing of Naganishia species isolated from polar environments using Oxford Nanopore Technology.</title>
        <authorList>
            <person name="Leo P."/>
            <person name="Venkateswaran K."/>
        </authorList>
    </citation>
    <scope>NUCLEOTIDE SEQUENCE</scope>
    <source>
        <strain evidence="1">MNA-CCFEE 5261</strain>
    </source>
</reference>
<evidence type="ECO:0000313" key="2">
    <source>
        <dbReference type="Proteomes" id="UP001241377"/>
    </source>
</evidence>
<dbReference type="EMBL" id="JASBWR010000122">
    <property type="protein sequence ID" value="KAJ9093568.1"/>
    <property type="molecule type" value="Genomic_DNA"/>
</dbReference>